<dbReference type="GO" id="GO:0031428">
    <property type="term" value="C:box C/D methylation guide snoRNP complex"/>
    <property type="evidence" value="ECO:0007669"/>
    <property type="project" value="InterPro"/>
</dbReference>
<dbReference type="OrthoDB" id="6780543at2759"/>
<evidence type="ECO:0000256" key="1">
    <source>
        <dbReference type="SAM" id="MobiDB-lite"/>
    </source>
</evidence>
<feature type="domain" description="Nop" evidence="2">
    <location>
        <begin position="167"/>
        <end position="258"/>
    </location>
</feature>
<dbReference type="InterPro" id="IPR036070">
    <property type="entry name" value="Nop_dom_sf"/>
</dbReference>
<feature type="region of interest" description="Disordered" evidence="1">
    <location>
        <begin position="305"/>
        <end position="330"/>
    </location>
</feature>
<evidence type="ECO:0000313" key="4">
    <source>
        <dbReference type="EMBL" id="CAA0407086.1"/>
    </source>
</evidence>
<dbReference type="ExpressionAtlas" id="A0A5S9YAY2">
    <property type="expression patterns" value="baseline and differential"/>
</dbReference>
<reference evidence="4 5" key="1">
    <citation type="submission" date="2019-12" db="EMBL/GenBank/DDBJ databases">
        <authorList>
            <person name="Jiao W.-B."/>
            <person name="Schneeberger K."/>
        </authorList>
    </citation>
    <scope>NUCLEOTIDE SEQUENCE [LARGE SCALE GENOMIC DNA]</scope>
    <source>
        <strain evidence="5">cv. C24</strain>
    </source>
</reference>
<dbReference type="PANTHER" id="PTHR10894">
    <property type="entry name" value="NUCLEOLAR PROTEIN 5 NUCLEOLAR PROTEIN NOP5 NOP58"/>
    <property type="match status" value="1"/>
</dbReference>
<proteinExistence type="predicted"/>
<evidence type="ECO:0000313" key="5">
    <source>
        <dbReference type="Proteomes" id="UP000434276"/>
    </source>
</evidence>
<dbReference type="InterPro" id="IPR012974">
    <property type="entry name" value="NOP58/56_N"/>
</dbReference>
<dbReference type="Gene3D" id="1.10.287.4070">
    <property type="match status" value="2"/>
</dbReference>
<feature type="domain" description="Nucleolar protein 58/56 N-terminal" evidence="3">
    <location>
        <begin position="3"/>
        <end position="65"/>
    </location>
</feature>
<protein>
    <submittedName>
        <fullName evidence="4">Uncharacterized protein</fullName>
    </submittedName>
</protein>
<evidence type="ECO:0000259" key="2">
    <source>
        <dbReference type="Pfam" id="PF01798"/>
    </source>
</evidence>
<name>A0A5S9YAY2_ARATH</name>
<dbReference type="InterPro" id="IPR045056">
    <property type="entry name" value="Nop56/Nop58"/>
</dbReference>
<accession>A0A5S9YAY2</accession>
<evidence type="ECO:0000259" key="3">
    <source>
        <dbReference type="Pfam" id="PF08156"/>
    </source>
</evidence>
<dbReference type="Proteomes" id="UP000434276">
    <property type="component" value="Unassembled WGS sequence"/>
</dbReference>
<organism evidence="4 5">
    <name type="scientific">Arabidopsis thaliana</name>
    <name type="common">Mouse-ear cress</name>
    <dbReference type="NCBI Taxonomy" id="3702"/>
    <lineage>
        <taxon>Eukaryota</taxon>
        <taxon>Viridiplantae</taxon>
        <taxon>Streptophyta</taxon>
        <taxon>Embryophyta</taxon>
        <taxon>Tracheophyta</taxon>
        <taxon>Spermatophyta</taxon>
        <taxon>Magnoliopsida</taxon>
        <taxon>eudicotyledons</taxon>
        <taxon>Gunneridae</taxon>
        <taxon>Pentapetalae</taxon>
        <taxon>rosids</taxon>
        <taxon>malvids</taxon>
        <taxon>Brassicales</taxon>
        <taxon>Brassicaceae</taxon>
        <taxon>Camelineae</taxon>
        <taxon>Arabidopsis</taxon>
    </lineage>
</organism>
<dbReference type="EMBL" id="CACSHJ010000096">
    <property type="protein sequence ID" value="CAA0407086.1"/>
    <property type="molecule type" value="Genomic_DNA"/>
</dbReference>
<dbReference type="Pfam" id="PF01798">
    <property type="entry name" value="Nop"/>
    <property type="match status" value="1"/>
</dbReference>
<sequence>MLLLLFETACGFALFEVLREFSDDENLDDEFSTAEKARKMVRLKAIDKFGTKLEAHEAVANLLDGAPSDGFCKFLKANCDGGTILLVSNTKLGELIKEKLNIDCVHRNAVTELLRGVRSHIADLIYDLGHNDLVPMSLGLSCSLARHKLQFSSDKVDAMIIQALASIDDIEKELNKFAMRLLDDEVEAELKEAAEMSMGYDISELDILNIEGLCKEVLSLAEYKDNLHNYLKTNMNKYARELTKAVGVLVGAWLISHAAKEPWEKGKAAKLVARYAARAVRKDVFCTGQYNSRAVENRLKTLNPAADSFKKRKHEGEEDTDMPAEKKRRG</sequence>
<dbReference type="SUPFAM" id="SSF89124">
    <property type="entry name" value="Nop domain"/>
    <property type="match status" value="1"/>
</dbReference>
<dbReference type="Pfam" id="PF08156">
    <property type="entry name" value="NOP5NT"/>
    <property type="match status" value="1"/>
</dbReference>
<dbReference type="PANTHER" id="PTHR10894:SF1">
    <property type="entry name" value="NUCLEOLAR PROTEIN 58"/>
    <property type="match status" value="1"/>
</dbReference>
<dbReference type="GO" id="GO:0032040">
    <property type="term" value="C:small-subunit processome"/>
    <property type="evidence" value="ECO:0007669"/>
    <property type="project" value="InterPro"/>
</dbReference>
<dbReference type="GO" id="GO:0030515">
    <property type="term" value="F:snoRNA binding"/>
    <property type="evidence" value="ECO:0007669"/>
    <property type="project" value="InterPro"/>
</dbReference>
<dbReference type="AlphaFoldDB" id="A0A5S9YAY2"/>
<gene>
    <name evidence="4" type="ORF">C24_LOCUS24295</name>
</gene>
<dbReference type="InterPro" id="IPR002687">
    <property type="entry name" value="Nop_dom"/>
</dbReference>